<accession>A0A6A5K918</accession>
<dbReference type="Proteomes" id="UP000800040">
    <property type="component" value="Unassembled WGS sequence"/>
</dbReference>
<protein>
    <submittedName>
        <fullName evidence="2">Uncharacterized protein</fullName>
    </submittedName>
</protein>
<dbReference type="EMBL" id="ML975372">
    <property type="protein sequence ID" value="KAF1831152.1"/>
    <property type="molecule type" value="Genomic_DNA"/>
</dbReference>
<evidence type="ECO:0000313" key="3">
    <source>
        <dbReference type="Proteomes" id="UP000800040"/>
    </source>
</evidence>
<evidence type="ECO:0000256" key="1">
    <source>
        <dbReference type="SAM" id="MobiDB-lite"/>
    </source>
</evidence>
<name>A0A6A5K918_9PLEO</name>
<dbReference type="OrthoDB" id="1744869at2759"/>
<feature type="region of interest" description="Disordered" evidence="1">
    <location>
        <begin position="347"/>
        <end position="366"/>
    </location>
</feature>
<dbReference type="AlphaFoldDB" id="A0A6A5K918"/>
<keyword evidence="3" id="KW-1185">Reference proteome</keyword>
<proteinExistence type="predicted"/>
<organism evidence="2 3">
    <name type="scientific">Decorospora gaudefroyi</name>
    <dbReference type="NCBI Taxonomy" id="184978"/>
    <lineage>
        <taxon>Eukaryota</taxon>
        <taxon>Fungi</taxon>
        <taxon>Dikarya</taxon>
        <taxon>Ascomycota</taxon>
        <taxon>Pezizomycotina</taxon>
        <taxon>Dothideomycetes</taxon>
        <taxon>Pleosporomycetidae</taxon>
        <taxon>Pleosporales</taxon>
        <taxon>Pleosporineae</taxon>
        <taxon>Pleosporaceae</taxon>
        <taxon>Decorospora</taxon>
    </lineage>
</organism>
<evidence type="ECO:0000313" key="2">
    <source>
        <dbReference type="EMBL" id="KAF1831152.1"/>
    </source>
</evidence>
<sequence length="579" mass="62673">MSLLVARRWPVPRRAPAAIGLLARSQRSYTQPSGPGIRPLRDRAIIISASVNTKPNQLLSSISVHPERAISNSFFVFFVTPSYASFLFDDDALLNKALRRAYTQATRHPSHRIQALCAVVDKLPVSEPFAASPSIQDEVLRRSTKLAVAGAGLEGIAYVVLPAGASVPSNELLPSDKGAIDFIIAEHKTKNSILRDTLRLPLANTVFQTGKPCTMTLSTWETRVVGKEQPLMKELKLVSKTNVSHHGISLIFKWAKEGPPMSVVSALSIPLVPLTMPRRVEGCMGNIIRLLVGPQGTIIQASSELESVVPSFFASRGQPAQPTVAWALVIPEALKQTISDRTEALLSGLPSENGTGEMDQDETWPRLWRSDPPVWNTLVSKAVAEGARLHRVLSGGGGWGKKAGLLSLDPIPASQVADSLEQGQLPSRINDPEDFASTLTPVVRAGDSIQFFITPKSDLAEEAGKVDSLETLRALPRASPSRLWGWELGTIPNTIDSTPENSWQHAPPVWNGATCFKGAFGALTEGGLTLTRHLKVDGDANYSVSTTTVDVPFSRFSAVHVAEQQDKREEKDVGEPNTD</sequence>
<gene>
    <name evidence="2" type="ORF">BDW02DRAFT_65264</name>
</gene>
<reference evidence="2" key="1">
    <citation type="submission" date="2020-01" db="EMBL/GenBank/DDBJ databases">
        <authorList>
            <consortium name="DOE Joint Genome Institute"/>
            <person name="Haridas S."/>
            <person name="Albert R."/>
            <person name="Binder M."/>
            <person name="Bloem J."/>
            <person name="Labutti K."/>
            <person name="Salamov A."/>
            <person name="Andreopoulos B."/>
            <person name="Baker S.E."/>
            <person name="Barry K."/>
            <person name="Bills G."/>
            <person name="Bluhm B.H."/>
            <person name="Cannon C."/>
            <person name="Castanera R."/>
            <person name="Culley D.E."/>
            <person name="Daum C."/>
            <person name="Ezra D."/>
            <person name="Gonzalez J.B."/>
            <person name="Henrissat B."/>
            <person name="Kuo A."/>
            <person name="Liang C."/>
            <person name="Lipzen A."/>
            <person name="Lutzoni F."/>
            <person name="Magnuson J."/>
            <person name="Mondo S."/>
            <person name="Nolan M."/>
            <person name="Ohm R."/>
            <person name="Pangilinan J."/>
            <person name="Park H.-J."/>
            <person name="Ramirez L."/>
            <person name="Alfaro M."/>
            <person name="Sun H."/>
            <person name="Tritt A."/>
            <person name="Yoshinaga Y."/>
            <person name="Zwiers L.-H."/>
            <person name="Turgeon B.G."/>
            <person name="Goodwin S.B."/>
            <person name="Spatafora J.W."/>
            <person name="Crous P.W."/>
            <person name="Grigoriev I.V."/>
        </authorList>
    </citation>
    <scope>NUCLEOTIDE SEQUENCE</scope>
    <source>
        <strain evidence="2">P77</strain>
    </source>
</reference>